<organism evidence="1 2">
    <name type="scientific">Stenotrophomonas phage Pepon</name>
    <dbReference type="NCBI Taxonomy" id="2859654"/>
    <lineage>
        <taxon>Viruses</taxon>
        <taxon>Duplodnaviria</taxon>
        <taxon>Heunggongvirae</taxon>
        <taxon>Uroviricota</taxon>
        <taxon>Caudoviricetes</taxon>
        <taxon>Autographivirales</taxon>
        <taxon>Autonotataviridae</taxon>
        <taxon>Gujervirinae</taxon>
        <taxon>Ponderosavirus</taxon>
        <taxon>Ponderosavirus pepon</taxon>
    </lineage>
</organism>
<proteinExistence type="predicted"/>
<gene>
    <name evidence="1" type="ORF">CPT_Peewee_044</name>
</gene>
<evidence type="ECO:0000313" key="2">
    <source>
        <dbReference type="Proteomes" id="UP000827242"/>
    </source>
</evidence>
<dbReference type="EMBL" id="MZ326858">
    <property type="protein sequence ID" value="QYW01994.1"/>
    <property type="molecule type" value="Genomic_DNA"/>
</dbReference>
<protein>
    <submittedName>
        <fullName evidence="1">Tail fiber</fullName>
    </submittedName>
</protein>
<reference evidence="1 2" key="1">
    <citation type="submission" date="2021-06" db="EMBL/GenBank/DDBJ databases">
        <title>Complete genome sequence of Stenotrophomonas maltophilia phage Pepon.</title>
        <authorList>
            <person name="Lee J."/>
            <person name="Lo J."/>
            <person name="Clark J."/>
            <person name="Le T."/>
            <person name="Liu M."/>
            <person name="Burrowes B."/>
        </authorList>
    </citation>
    <scope>NUCLEOTIDE SEQUENCE [LARGE SCALE GENOMIC DNA]</scope>
</reference>
<keyword evidence="2" id="KW-1185">Reference proteome</keyword>
<dbReference type="Proteomes" id="UP000827242">
    <property type="component" value="Segment"/>
</dbReference>
<evidence type="ECO:0000313" key="1">
    <source>
        <dbReference type="EMBL" id="QYW01994.1"/>
    </source>
</evidence>
<accession>A0AAE7WMK2</accession>
<name>A0AAE7WMK2_9CAUD</name>
<sequence length="407" mass="45522">MHFRLFNKPSAFGIKSGKPTMWIDGAYDDYVPGEPYEGSVDIHGSTGLMKVQVLGANLPPGASVFIDQFKKAVVVKWLKYSPPTQEVKGVPNGNFEDDSFWEITGPDTPARIETGWSPNGKGNLTYRDQKGEYKVYGAWAPVSSRTRQIEIRGKVEHGKSSKGNASCGVGLAWYDENKQLVREDMGSIVDNGGKGNWYNTSGIYSAHEANIKYVRPMIKFNRRKQNHPIHIGQVEWDHAYVEGYDEDDILWVEVEVTDSLGNKARHKGNIEVTGTYMISQLYPWHMDDDEDNLFASLPDGIRTLDRSMSFREDELATPMVGLLSVEAKTSLHRVAVEADPLRTPLPSLLSVVSQEVVKRISMDTQELSTPLPSIASVTRVQNMRFVQDIEQISAPMISLLSVTRNKV</sequence>